<keyword evidence="3" id="KW-0812">Transmembrane</keyword>
<dbReference type="PROSITE" id="PS50188">
    <property type="entry name" value="B302_SPRY"/>
    <property type="match status" value="1"/>
</dbReference>
<reference evidence="7" key="2">
    <citation type="submission" date="2025-08" db="UniProtKB">
        <authorList>
            <consortium name="Ensembl"/>
        </authorList>
    </citation>
    <scope>IDENTIFICATION</scope>
</reference>
<dbReference type="InterPro" id="IPR003877">
    <property type="entry name" value="SPRY_dom"/>
</dbReference>
<dbReference type="CDD" id="cd13733">
    <property type="entry name" value="SPRY_PRY_C-I_1"/>
    <property type="match status" value="1"/>
</dbReference>
<dbReference type="SMART" id="SM00406">
    <property type="entry name" value="IGv"/>
    <property type="match status" value="1"/>
</dbReference>
<dbReference type="Pfam" id="PF07686">
    <property type="entry name" value="V-set"/>
    <property type="match status" value="1"/>
</dbReference>
<dbReference type="InterPro" id="IPR003879">
    <property type="entry name" value="Butyrophylin_SPRY"/>
</dbReference>
<dbReference type="Pfam" id="PF13765">
    <property type="entry name" value="PRY"/>
    <property type="match status" value="1"/>
</dbReference>
<evidence type="ECO:0000259" key="6">
    <source>
        <dbReference type="PROSITE" id="PS50835"/>
    </source>
</evidence>
<dbReference type="InterPro" id="IPR007110">
    <property type="entry name" value="Ig-like_dom"/>
</dbReference>
<dbReference type="PRINTS" id="PR01407">
    <property type="entry name" value="BUTYPHLNCDUF"/>
</dbReference>
<feature type="domain" description="B30.2/SPRY" evidence="5">
    <location>
        <begin position="198"/>
        <end position="394"/>
    </location>
</feature>
<comment type="similarity">
    <text evidence="1">Belongs to the immunoglobulin superfamily. BTN/MOG family.</text>
</comment>
<dbReference type="PROSITE" id="PS50835">
    <property type="entry name" value="IG_LIKE"/>
    <property type="match status" value="1"/>
</dbReference>
<dbReference type="InterPro" id="IPR003599">
    <property type="entry name" value="Ig_sub"/>
</dbReference>
<dbReference type="PANTHER" id="PTHR24103">
    <property type="entry name" value="E3 UBIQUITIN-PROTEIN LIGASE TRIM"/>
    <property type="match status" value="1"/>
</dbReference>
<feature type="signal peptide" evidence="4">
    <location>
        <begin position="1"/>
        <end position="29"/>
    </location>
</feature>
<dbReference type="Proteomes" id="UP000472268">
    <property type="component" value="Chromosome 8"/>
</dbReference>
<evidence type="ECO:0000259" key="5">
    <source>
        <dbReference type="PROSITE" id="PS50188"/>
    </source>
</evidence>
<reference evidence="7 8" key="1">
    <citation type="submission" date="2019-05" db="EMBL/GenBank/DDBJ databases">
        <title>A Chromosome-scale Meerkat (S. suricatta) Genome Assembly.</title>
        <authorList>
            <person name="Dudchenko O."/>
            <person name="Lieberman Aiden E."/>
            <person name="Tung J."/>
            <person name="Barreiro L.B."/>
            <person name="Clutton-Brock T.H."/>
        </authorList>
    </citation>
    <scope>NUCLEOTIDE SEQUENCE [LARGE SCALE GENOMIC DNA]</scope>
</reference>
<feature type="chain" id="PRO_5025630691" evidence="4">
    <location>
        <begin position="30"/>
        <end position="456"/>
    </location>
</feature>
<evidence type="ECO:0000256" key="2">
    <source>
        <dbReference type="ARBA" id="ARBA00023157"/>
    </source>
</evidence>
<feature type="transmembrane region" description="Helical" evidence="3">
    <location>
        <begin position="152"/>
        <end position="174"/>
    </location>
</feature>
<protein>
    <submittedName>
        <fullName evidence="7">Erythroblast membrane associated protein (Scianna blood group)</fullName>
    </submittedName>
</protein>
<evidence type="ECO:0000313" key="7">
    <source>
        <dbReference type="Ensembl" id="ENSSSUP00005029403.1"/>
    </source>
</evidence>
<dbReference type="InterPro" id="IPR050143">
    <property type="entry name" value="TRIM/RBCC"/>
</dbReference>
<evidence type="ECO:0000313" key="8">
    <source>
        <dbReference type="Proteomes" id="UP000472268"/>
    </source>
</evidence>
<evidence type="ECO:0000256" key="4">
    <source>
        <dbReference type="SAM" id="SignalP"/>
    </source>
</evidence>
<keyword evidence="8" id="KW-1185">Reference proteome</keyword>
<reference evidence="7" key="3">
    <citation type="submission" date="2025-09" db="UniProtKB">
        <authorList>
            <consortium name="Ensembl"/>
        </authorList>
    </citation>
    <scope>IDENTIFICATION</scope>
</reference>
<dbReference type="InterPro" id="IPR001870">
    <property type="entry name" value="B30.2/SPRY"/>
</dbReference>
<dbReference type="InterPro" id="IPR036179">
    <property type="entry name" value="Ig-like_dom_sf"/>
</dbReference>
<dbReference type="Ensembl" id="ENSSSUT00005033560.1">
    <property type="protein sequence ID" value="ENSSSUP00005029403.1"/>
    <property type="gene ID" value="ENSSSUG00005018814.1"/>
</dbReference>
<dbReference type="FunFam" id="2.60.40.10:FF:000208">
    <property type="entry name" value="Butyrophilin subfamily 1 member A1"/>
    <property type="match status" value="1"/>
</dbReference>
<keyword evidence="4" id="KW-0732">Signal</keyword>
<dbReference type="Pfam" id="PF00622">
    <property type="entry name" value="SPRY"/>
    <property type="match status" value="1"/>
</dbReference>
<proteinExistence type="inferred from homology"/>
<dbReference type="SUPFAM" id="SSF48726">
    <property type="entry name" value="Immunoglobulin"/>
    <property type="match status" value="1"/>
</dbReference>
<dbReference type="Gene3D" id="2.60.120.920">
    <property type="match status" value="1"/>
</dbReference>
<accession>A0A673UV84</accession>
<keyword evidence="3" id="KW-1133">Transmembrane helix</keyword>
<feature type="domain" description="Ig-like" evidence="6">
    <location>
        <begin position="24"/>
        <end position="137"/>
    </location>
</feature>
<keyword evidence="3" id="KW-0472">Membrane</keyword>
<dbReference type="AlphaFoldDB" id="A0A673UV84"/>
<dbReference type="InterPro" id="IPR013106">
    <property type="entry name" value="Ig_V-set"/>
</dbReference>
<keyword evidence="2" id="KW-1015">Disulfide bond</keyword>
<dbReference type="SUPFAM" id="SSF49899">
    <property type="entry name" value="Concanavalin A-like lectins/glucanases"/>
    <property type="match status" value="1"/>
</dbReference>
<dbReference type="Gene3D" id="2.60.40.10">
    <property type="entry name" value="Immunoglobulins"/>
    <property type="match status" value="1"/>
</dbReference>
<dbReference type="FunFam" id="2.60.120.920:FF:000004">
    <property type="entry name" value="Butyrophilin subfamily 1 member A1"/>
    <property type="match status" value="1"/>
</dbReference>
<organism evidence="7 8">
    <name type="scientific">Suricata suricatta</name>
    <name type="common">Meerkat</name>
    <dbReference type="NCBI Taxonomy" id="37032"/>
    <lineage>
        <taxon>Eukaryota</taxon>
        <taxon>Metazoa</taxon>
        <taxon>Chordata</taxon>
        <taxon>Craniata</taxon>
        <taxon>Vertebrata</taxon>
        <taxon>Euteleostomi</taxon>
        <taxon>Mammalia</taxon>
        <taxon>Eutheria</taxon>
        <taxon>Laurasiatheria</taxon>
        <taxon>Carnivora</taxon>
        <taxon>Feliformia</taxon>
        <taxon>Herpestidae</taxon>
        <taxon>Suricata</taxon>
    </lineage>
</organism>
<name>A0A673UV84_SURSU</name>
<dbReference type="InterPro" id="IPR006574">
    <property type="entry name" value="PRY"/>
</dbReference>
<dbReference type="SMART" id="SM00449">
    <property type="entry name" value="SPRY"/>
    <property type="match status" value="1"/>
</dbReference>
<sequence length="456" mass="50450">MEMASSPGAWLAGYLVALVSFRLPMRVSGDTGNVHLAPLGGTAELPCPLALWPVTVPTAVTWLRSPPPDGSQAVHVFRDGRDREEGVMPEYKGRTAMRRDAQEGSVSLEIRQVRLEDRGQYRCQVQIGNLTREGTVTLQVAAPSSGKISSSAMALAVILPFLGLLIMVGIFLIWKQKRSKENLLSDHAKEKGNYMYRTKSREQITKNIFFLLVHELAVTLDPDTAHPKLMLSEDRRRVKLGDRRQPVPDGPQRFDFVVSILGSESFTAGCHYWEVYVGDKTKWALGVCSESVSRKGKVTATPANGHWLVRQSSEKKYEALTSPQTILHLKEPPQCVGIFLDYEAGVISFYNVTSRSHIFTFTHTFSGPLRPFFEPCLHDGGKNTAPLIICSELQKPEPSTAPKPEEKGHANGDVAMKVDTSLLPPQAPELFPLRDMVLPWPSDISPALQGLKVPSF</sequence>
<dbReference type="InterPro" id="IPR013783">
    <property type="entry name" value="Ig-like_fold"/>
</dbReference>
<evidence type="ECO:0000256" key="3">
    <source>
        <dbReference type="SAM" id="Phobius"/>
    </source>
</evidence>
<dbReference type="SMART" id="SM00409">
    <property type="entry name" value="IG"/>
    <property type="match status" value="1"/>
</dbReference>
<evidence type="ECO:0000256" key="1">
    <source>
        <dbReference type="ARBA" id="ARBA00007591"/>
    </source>
</evidence>
<dbReference type="InterPro" id="IPR043136">
    <property type="entry name" value="B30.2/SPRY_sf"/>
</dbReference>
<dbReference type="InterPro" id="IPR013320">
    <property type="entry name" value="ConA-like_dom_sf"/>
</dbReference>
<dbReference type="SMART" id="SM00589">
    <property type="entry name" value="PRY"/>
    <property type="match status" value="1"/>
</dbReference>